<keyword evidence="2" id="KW-0732">Signal</keyword>
<evidence type="ECO:0000256" key="2">
    <source>
        <dbReference type="SAM" id="SignalP"/>
    </source>
</evidence>
<dbReference type="EMBL" id="OX459957">
    <property type="protein sequence ID" value="CAI9162479.1"/>
    <property type="molecule type" value="Genomic_DNA"/>
</dbReference>
<keyword evidence="4" id="KW-1185">Reference proteome</keyword>
<sequence>MALLFLLCVHTTTPENNSQSCLGVEKECWKPPRGLPIPEQADGLTSPVDSPRPRRANARRARSFADGNAREASQSIQRGLSPEPHRDDSSSRESTGSARRRRRWRTAGGGRAL</sequence>
<gene>
    <name evidence="3" type="ORF">MRATA1EN1_LOCUS11441</name>
</gene>
<feature type="chain" id="PRO_5046098643" description="Secreted protein" evidence="2">
    <location>
        <begin position="19"/>
        <end position="113"/>
    </location>
</feature>
<evidence type="ECO:0000256" key="1">
    <source>
        <dbReference type="SAM" id="MobiDB-lite"/>
    </source>
</evidence>
<accession>A0ABN8YRZ4</accession>
<feature type="region of interest" description="Disordered" evidence="1">
    <location>
        <begin position="30"/>
        <end position="113"/>
    </location>
</feature>
<evidence type="ECO:0000313" key="4">
    <source>
        <dbReference type="Proteomes" id="UP001176941"/>
    </source>
</evidence>
<evidence type="ECO:0000313" key="3">
    <source>
        <dbReference type="EMBL" id="CAI9162479.1"/>
    </source>
</evidence>
<proteinExistence type="predicted"/>
<name>A0ABN8YRZ4_RANTA</name>
<reference evidence="3" key="1">
    <citation type="submission" date="2023-04" db="EMBL/GenBank/DDBJ databases">
        <authorList>
            <consortium name="ELIXIR-Norway"/>
        </authorList>
    </citation>
    <scope>NUCLEOTIDE SEQUENCE [LARGE SCALE GENOMIC DNA]</scope>
</reference>
<dbReference type="Proteomes" id="UP001176941">
    <property type="component" value="Chromosome 21"/>
</dbReference>
<feature type="signal peptide" evidence="2">
    <location>
        <begin position="1"/>
        <end position="18"/>
    </location>
</feature>
<organism evidence="3 4">
    <name type="scientific">Rangifer tarandus platyrhynchus</name>
    <name type="common">Svalbard reindeer</name>
    <dbReference type="NCBI Taxonomy" id="3082113"/>
    <lineage>
        <taxon>Eukaryota</taxon>
        <taxon>Metazoa</taxon>
        <taxon>Chordata</taxon>
        <taxon>Craniata</taxon>
        <taxon>Vertebrata</taxon>
        <taxon>Euteleostomi</taxon>
        <taxon>Mammalia</taxon>
        <taxon>Eutheria</taxon>
        <taxon>Laurasiatheria</taxon>
        <taxon>Artiodactyla</taxon>
        <taxon>Ruminantia</taxon>
        <taxon>Pecora</taxon>
        <taxon>Cervidae</taxon>
        <taxon>Odocoileinae</taxon>
        <taxon>Rangifer</taxon>
    </lineage>
</organism>
<evidence type="ECO:0008006" key="5">
    <source>
        <dbReference type="Google" id="ProtNLM"/>
    </source>
</evidence>
<feature type="compositionally biased region" description="Basic residues" evidence="1">
    <location>
        <begin position="53"/>
        <end position="62"/>
    </location>
</feature>
<protein>
    <recommendedName>
        <fullName evidence="5">Secreted protein</fullName>
    </recommendedName>
</protein>